<keyword evidence="4" id="KW-1185">Reference proteome</keyword>
<evidence type="ECO:0000256" key="1">
    <source>
        <dbReference type="SAM" id="MobiDB-lite"/>
    </source>
</evidence>
<dbReference type="EMBL" id="SUMC01000031">
    <property type="protein sequence ID" value="TKA08402.1"/>
    <property type="molecule type" value="Genomic_DNA"/>
</dbReference>
<dbReference type="AlphaFoldDB" id="A0A4U0SG42"/>
<dbReference type="Proteomes" id="UP000305778">
    <property type="component" value="Unassembled WGS sequence"/>
</dbReference>
<accession>A0A4U0SG42</accession>
<evidence type="ECO:0000256" key="2">
    <source>
        <dbReference type="SAM" id="Phobius"/>
    </source>
</evidence>
<reference evidence="3 4" key="1">
    <citation type="submission" date="2019-04" db="EMBL/GenBank/DDBJ databases">
        <title>Streptomyces oryziradicis sp. nov., a novel actinomycete isolated from rhizosphere soil of rice (Oryza sativa L.).</title>
        <authorList>
            <person name="Li C."/>
        </authorList>
    </citation>
    <scope>NUCLEOTIDE SEQUENCE [LARGE SCALE GENOMIC DNA]</scope>
    <source>
        <strain evidence="3 4">NEAU-C40</strain>
    </source>
</reference>
<name>A0A4U0SG42_9ACTN</name>
<organism evidence="3 4">
    <name type="scientific">Actinacidiphila oryziradicis</name>
    <dbReference type="NCBI Taxonomy" id="2571141"/>
    <lineage>
        <taxon>Bacteria</taxon>
        <taxon>Bacillati</taxon>
        <taxon>Actinomycetota</taxon>
        <taxon>Actinomycetes</taxon>
        <taxon>Kitasatosporales</taxon>
        <taxon>Streptomycetaceae</taxon>
        <taxon>Actinacidiphila</taxon>
    </lineage>
</organism>
<feature type="region of interest" description="Disordered" evidence="1">
    <location>
        <begin position="1"/>
        <end position="75"/>
    </location>
</feature>
<dbReference type="RefSeq" id="WP_136726781.1">
    <property type="nucleotide sequence ID" value="NZ_SUMC01000031.1"/>
</dbReference>
<keyword evidence="2" id="KW-0812">Transmembrane</keyword>
<dbReference type="OrthoDB" id="3853749at2"/>
<evidence type="ECO:0000313" key="4">
    <source>
        <dbReference type="Proteomes" id="UP000305778"/>
    </source>
</evidence>
<comment type="caution">
    <text evidence="3">The sequence shown here is derived from an EMBL/GenBank/DDBJ whole genome shotgun (WGS) entry which is preliminary data.</text>
</comment>
<evidence type="ECO:0000313" key="3">
    <source>
        <dbReference type="EMBL" id="TKA08402.1"/>
    </source>
</evidence>
<feature type="transmembrane region" description="Helical" evidence="2">
    <location>
        <begin position="80"/>
        <end position="102"/>
    </location>
</feature>
<protein>
    <submittedName>
        <fullName evidence="3">Uncharacterized protein</fullName>
    </submittedName>
</protein>
<gene>
    <name evidence="3" type="ORF">FCI23_28350</name>
</gene>
<keyword evidence="2" id="KW-0472">Membrane</keyword>
<keyword evidence="2" id="KW-1133">Transmembrane helix</keyword>
<feature type="region of interest" description="Disordered" evidence="1">
    <location>
        <begin position="109"/>
        <end position="132"/>
    </location>
</feature>
<proteinExistence type="predicted"/>
<sequence length="329" mass="34046">MTDEPTPPQAEATAVQRPDPQPPTETADPAAELSEAAPMPELAAEPQPSLLAGAEPAPEPSVAEPPAAPAPEAKASRRRLALGLAGALVAVAAGGGIGYAVLNQGRNQDAGKKTTGKAWKAPEPKRTGAYGATSGGSHYGALRKLLLPMPETYVPGPDVAEFGNDAQLSGKQASDLVKERYRSLPKKQRETARKAVDRLGIQGIGMRTYSTYGGSGGATDGEAALVVEIRLLQMTNKRAARAATDFFAAATEGTGVLRKGPTIAGHPKARCVLPPLEKGVSLDSMYCEATEGDLVISLSASGTTPLQKDDAAKLLKQQLDRVKDPGEAA</sequence>
<feature type="compositionally biased region" description="Low complexity" evidence="1">
    <location>
        <begin position="29"/>
        <end position="73"/>
    </location>
</feature>